<dbReference type="Pfam" id="PF00271">
    <property type="entry name" value="Helicase_C"/>
    <property type="match status" value="1"/>
</dbReference>
<dbReference type="PROSITE" id="PS51192">
    <property type="entry name" value="HELICASE_ATP_BIND_1"/>
    <property type="match status" value="1"/>
</dbReference>
<dbReference type="Gene3D" id="3.40.50.300">
    <property type="entry name" value="P-loop containing nucleotide triphosphate hydrolases"/>
    <property type="match status" value="2"/>
</dbReference>
<evidence type="ECO:0000256" key="3">
    <source>
        <dbReference type="SAM" id="Coils"/>
    </source>
</evidence>
<reference evidence="6 7" key="1">
    <citation type="submission" date="2023-07" db="EMBL/GenBank/DDBJ databases">
        <title>Genomic Encyclopedia of Type Strains, Phase IV (KMG-IV): sequencing the most valuable type-strain genomes for metagenomic binning, comparative biology and taxonomic classification.</title>
        <authorList>
            <person name="Goeker M."/>
        </authorList>
    </citation>
    <scope>NUCLEOTIDE SEQUENCE [LARGE SCALE GENOMIC DNA]</scope>
    <source>
        <strain evidence="6 7">DSM 29005</strain>
    </source>
</reference>
<dbReference type="InterPro" id="IPR018973">
    <property type="entry name" value="MZB"/>
</dbReference>
<dbReference type="EMBL" id="JAUSUD010000015">
    <property type="protein sequence ID" value="MDQ0231779.1"/>
    <property type="molecule type" value="Genomic_DNA"/>
</dbReference>
<dbReference type="Pfam" id="PF09369">
    <property type="entry name" value="MZB"/>
    <property type="match status" value="1"/>
</dbReference>
<keyword evidence="3" id="KW-0175">Coiled coil</keyword>
<dbReference type="PANTHER" id="PTHR47957:SF3">
    <property type="entry name" value="ATP-DEPENDENT HELICASE HRQ1"/>
    <property type="match status" value="1"/>
</dbReference>
<dbReference type="InterPro" id="IPR001650">
    <property type="entry name" value="Helicase_C-like"/>
</dbReference>
<keyword evidence="1" id="KW-0547">Nucleotide-binding</keyword>
<name>A0ABT9ZHN4_9BACI</name>
<dbReference type="Proteomes" id="UP001234495">
    <property type="component" value="Unassembled WGS sequence"/>
</dbReference>
<evidence type="ECO:0000256" key="1">
    <source>
        <dbReference type="ARBA" id="ARBA00022741"/>
    </source>
</evidence>
<dbReference type="SMART" id="SM00490">
    <property type="entry name" value="HELICc"/>
    <property type="match status" value="1"/>
</dbReference>
<dbReference type="SMART" id="SM00487">
    <property type="entry name" value="DEXDc"/>
    <property type="match status" value="1"/>
</dbReference>
<evidence type="ECO:0000256" key="2">
    <source>
        <dbReference type="ARBA" id="ARBA00022840"/>
    </source>
</evidence>
<feature type="domain" description="Helicase C-terminal" evidence="5">
    <location>
        <begin position="900"/>
        <end position="1106"/>
    </location>
</feature>
<dbReference type="InterPro" id="IPR027417">
    <property type="entry name" value="P-loop_NTPase"/>
</dbReference>
<dbReference type="PANTHER" id="PTHR47957">
    <property type="entry name" value="ATP-DEPENDENT HELICASE HRQ1"/>
    <property type="match status" value="1"/>
</dbReference>
<dbReference type="Pfam" id="PF00270">
    <property type="entry name" value="DEAD"/>
    <property type="match status" value="1"/>
</dbReference>
<dbReference type="PROSITE" id="PS51194">
    <property type="entry name" value="HELICASE_CTER"/>
    <property type="match status" value="1"/>
</dbReference>
<protein>
    <submittedName>
        <fullName evidence="6">DEAD/DEAH box helicase domain-containing protein</fullName>
    </submittedName>
</protein>
<dbReference type="GO" id="GO:0004386">
    <property type="term" value="F:helicase activity"/>
    <property type="evidence" value="ECO:0007669"/>
    <property type="project" value="UniProtKB-KW"/>
</dbReference>
<organism evidence="6 7">
    <name type="scientific">Metabacillus malikii</name>
    <dbReference type="NCBI Taxonomy" id="1504265"/>
    <lineage>
        <taxon>Bacteria</taxon>
        <taxon>Bacillati</taxon>
        <taxon>Bacillota</taxon>
        <taxon>Bacilli</taxon>
        <taxon>Bacillales</taxon>
        <taxon>Bacillaceae</taxon>
        <taxon>Metabacillus</taxon>
    </lineage>
</organism>
<feature type="domain" description="Helicase ATP-binding" evidence="4">
    <location>
        <begin position="86"/>
        <end position="285"/>
    </location>
</feature>
<dbReference type="InterPro" id="IPR014001">
    <property type="entry name" value="Helicase_ATP-bd"/>
</dbReference>
<evidence type="ECO:0000259" key="4">
    <source>
        <dbReference type="PROSITE" id="PS51192"/>
    </source>
</evidence>
<keyword evidence="2" id="KW-0067">ATP-binding</keyword>
<comment type="caution">
    <text evidence="6">The sequence shown here is derived from an EMBL/GenBank/DDBJ whole genome shotgun (WGS) entry which is preliminary data.</text>
</comment>
<gene>
    <name evidence="6" type="ORF">J2S19_003064</name>
</gene>
<accession>A0ABT9ZHN4</accession>
<feature type="coiled-coil region" evidence="3">
    <location>
        <begin position="1179"/>
        <end position="1237"/>
    </location>
</feature>
<evidence type="ECO:0000259" key="5">
    <source>
        <dbReference type="PROSITE" id="PS51194"/>
    </source>
</evidence>
<keyword evidence="6" id="KW-0347">Helicase</keyword>
<proteinExistence type="predicted"/>
<dbReference type="SUPFAM" id="SSF52540">
    <property type="entry name" value="P-loop containing nucleoside triphosphate hydrolases"/>
    <property type="match status" value="2"/>
</dbReference>
<sequence length="2102" mass="244019">MIPSILASEVKRTVLDYLDTTFSFQDDSLSEHLKDFLLNSDEKMFKGPYVSVRLPYRKAEEGKKNLTIYPPFTPYVHQLRSFERLSSRNQQPKPTLVTTGTGSGKTECFSYPILDYCYHQREAGIKAIILYPMNALASDQAKRLAEMIHNDQENLGHIRVGMYVGGNGTYKQMGKDHVIDDRDTLRKNPPDILLTNYKMLDYLLIRPEDRQLWQNNEEGMLKYLVLDELHTYDGAQGSDVANLIRRLKARLNINNGNVAMVGTSATIASEDEASIKSLTDFASDIFGEEFNEDSVILEDRIELDDFLDFETKYYELPNDLEKLTHDVGESQDSFIRSQIKAWFGKEVMNTVQLGKALKQHRFLESMLSSFHNEILDIDELIDKLSKRDPEFASKSKDRQQEIIHSFITLISAARLLDGERMIPFLQVQVQIWIREMRRLMRKVSNKPEFYWKDGNKPIDKVGLPMYYCRECGHSGWLTYPIDGSGPLQKDSTSIYNKFFDKSRFISYIYIDDGEEIYVDDQQQMTEKVFLNPKDLSIQSEQNKDGNYVPVVIREAKVTNTKPPKDRHCCPKCDAEDSVIITGSQAASLASVAISHLYTSPFNEDKKLLVFTDSVQDASHRASFFENRTYRFNFRTALQTAVESLDGPMTLKQLPEHFYTFWMNRFKEEKGIKNPVQHFTATFMPPDLKEEPVYKKFIKSKTEILPDELEAILRKRLSWEITMEYGFSARIGRTLDKVRSSIVYFDPAKINIISNKFTTLLSGDYGHVTDLGEEKIKQFVLGLLTRVKFRGGIEHEFLSHYRYDQKGNTYLLRKERNKYMSPIGGAVPHFLTDDKNSKNFDSIVTGGNRNSWAVDWMGRSLSQRLSIQDMNKLYVQFVEYAREAGILDKVTRGNISNYGIRPESLYITTETKGIICDKCGYRLTIGNDEQSIWIGATCRRYQCRGHYVIDNDERQSFYRDLYSKGNIQRIYTEEHTGLLERSKREEVERLFKSKQGETYADAPNLLTCTPTLEMGIDVGDLSATMLNSVPPTTANYVQRIGRAGRKTGNSLIITMSKAQKHDLYFYAEPKTMMAGHVAPPGSYLDAPEILKRHFFAYCMDTWARDDHKAKNLPNKVQMMLTQYKKGEFPNTFIKFYEKEKSNLINNFTALYEGILSASNNEMLKEYVKQNVLESSIVHVITKTEKELEKLKKLSSSIRTEMKKLEVNKLVIEDFDIKIKELENERKLVFRMMNEIKEKYPLELFTNEGLLPNYAFPESGIKLKAIIKKRRLNEEDDPYEVFELLRPARSALREFAPYNTFYASRRKILIDQVDTGGIKNPKIEEWKFCNNCSHTELVTESHYKTACPKCGSTAWEDKGQNRQMLKLEYFESKTDEVASSTIDEGDERENIRFHIQHFFDINKNQDSKAYVIDDIPFGYEYLNEVKMKEINFGYQQNLTLNNKMDIAGDEVSKTGFRVCKDCGIVEKPIFIEGHKQPRHRYNCKYNQQNQDQKEAWTDVVLYREITSEAIRMLVPVSTTQQSDKLLTFKACLELGLREFYKGNPGHLFVRDHFEPVQGEEHGSRHYLVIYDEVPGGTGYLKNLVETNTFMEVLQKAYDALVVCECQNDENKDGCYRCLYAYQNQFEIDSISRTQGIELLKQILDQRDKLEATSTLSNVTIDSLVESELEERFLNNFKAYINSLNIGNLWVQTIYQGKQSFEFTLDNENWWRLVPQVELNRDDNVLISSRPDFIFYPINQDRDVNPIAIFLDGFKYHVKPDERRGEIGQDIRKRMAIRDSQQYLVWTLSWDDVEEFSTHSDAQSLLLTPDEVKKVYQYNKILKNPLQDDANSLITKNKVDQLITLLKNPKRENWEKFAMVIIFSMLINRPRISDDYGLTKIREIATSEVKPKIDVADDAPAGDFFYIPRNKFSENEIFKGFFLVPAQEYQQLYLLMKGAEGFLNPKAIEGIIRLEDDFTNRNLDDFKRTWNEFWRLSNLLQFLPNVYQVSRELIEEFGDDLSLETQTNNDISEEWLERFEIVDESCEGILHELMENQTHVPEVGYEVASNQGTVGELELAWEDKKVGVLLDEDEDVLRILKEKHWQVFLLTEVEQNVTLLLDSLN</sequence>
<keyword evidence="6" id="KW-0378">Hydrolase</keyword>
<dbReference type="InterPro" id="IPR011545">
    <property type="entry name" value="DEAD/DEAH_box_helicase_dom"/>
</dbReference>
<dbReference type="RefSeq" id="WP_307343313.1">
    <property type="nucleotide sequence ID" value="NZ_JAUSUD010000015.1"/>
</dbReference>
<keyword evidence="7" id="KW-1185">Reference proteome</keyword>
<evidence type="ECO:0000313" key="7">
    <source>
        <dbReference type="Proteomes" id="UP001234495"/>
    </source>
</evidence>
<evidence type="ECO:0000313" key="6">
    <source>
        <dbReference type="EMBL" id="MDQ0231779.1"/>
    </source>
</evidence>